<organism evidence="2 3">
    <name type="scientific">Methylobacterium crusticola</name>
    <dbReference type="NCBI Taxonomy" id="1697972"/>
    <lineage>
        <taxon>Bacteria</taxon>
        <taxon>Pseudomonadati</taxon>
        <taxon>Pseudomonadota</taxon>
        <taxon>Alphaproteobacteria</taxon>
        <taxon>Hyphomicrobiales</taxon>
        <taxon>Methylobacteriaceae</taxon>
        <taxon>Methylobacterium</taxon>
    </lineage>
</organism>
<gene>
    <name evidence="2" type="ORF">OPKNFCMD_2727</name>
</gene>
<feature type="domain" description="Carboxymuconolactone decarboxylase-like" evidence="1">
    <location>
        <begin position="33"/>
        <end position="94"/>
    </location>
</feature>
<sequence>MSERLHAQSTVPAGMTALGRAHSYVAACGLGRLVDLVYLRVSQINGCAYCIDMHSRDLLKTGMPVETLVLVPAWREAGGLFDARERAALAWAEAVTRVAGTGVPDADYAAPAAVFDAKALADLTLAVALMNAYNRLGVAFRMTPAAVTRAA</sequence>
<evidence type="ECO:0000313" key="3">
    <source>
        <dbReference type="Proteomes" id="UP001055167"/>
    </source>
</evidence>
<dbReference type="Gene3D" id="1.20.1290.10">
    <property type="entry name" value="AhpD-like"/>
    <property type="match status" value="1"/>
</dbReference>
<dbReference type="PANTHER" id="PTHR34846:SF10">
    <property type="entry name" value="CYTOPLASMIC PROTEIN"/>
    <property type="match status" value="1"/>
</dbReference>
<dbReference type="Pfam" id="PF02627">
    <property type="entry name" value="CMD"/>
    <property type="match status" value="1"/>
</dbReference>
<reference evidence="2" key="2">
    <citation type="submission" date="2021-08" db="EMBL/GenBank/DDBJ databases">
        <authorList>
            <person name="Tani A."/>
            <person name="Ola A."/>
            <person name="Ogura Y."/>
            <person name="Katsura K."/>
            <person name="Hayashi T."/>
        </authorList>
    </citation>
    <scope>NUCLEOTIDE SEQUENCE</scope>
    <source>
        <strain evidence="2">KCTC 52305</strain>
    </source>
</reference>
<keyword evidence="3" id="KW-1185">Reference proteome</keyword>
<comment type="caution">
    <text evidence="2">The sequence shown here is derived from an EMBL/GenBank/DDBJ whole genome shotgun (WGS) entry which is preliminary data.</text>
</comment>
<evidence type="ECO:0000259" key="1">
    <source>
        <dbReference type="Pfam" id="PF02627"/>
    </source>
</evidence>
<name>A0ABQ4QY67_9HYPH</name>
<dbReference type="PANTHER" id="PTHR34846">
    <property type="entry name" value="4-CARBOXYMUCONOLACTONE DECARBOXYLASE FAMILY PROTEIN (AFU_ORTHOLOGUE AFUA_6G11590)"/>
    <property type="match status" value="1"/>
</dbReference>
<proteinExistence type="predicted"/>
<reference evidence="2" key="1">
    <citation type="journal article" date="2021" name="Front. Microbiol.">
        <title>Comprehensive Comparative Genomics and Phenotyping of Methylobacterium Species.</title>
        <authorList>
            <person name="Alessa O."/>
            <person name="Ogura Y."/>
            <person name="Fujitani Y."/>
            <person name="Takami H."/>
            <person name="Hayashi T."/>
            <person name="Sahin N."/>
            <person name="Tani A."/>
        </authorList>
    </citation>
    <scope>NUCLEOTIDE SEQUENCE</scope>
    <source>
        <strain evidence="2">KCTC 52305</strain>
    </source>
</reference>
<dbReference type="EMBL" id="BPQH01000007">
    <property type="protein sequence ID" value="GJD49991.1"/>
    <property type="molecule type" value="Genomic_DNA"/>
</dbReference>
<dbReference type="RefSeq" id="WP_128566453.1">
    <property type="nucleotide sequence ID" value="NZ_BPQH01000007.1"/>
</dbReference>
<dbReference type="InterPro" id="IPR029032">
    <property type="entry name" value="AhpD-like"/>
</dbReference>
<evidence type="ECO:0000313" key="2">
    <source>
        <dbReference type="EMBL" id="GJD49991.1"/>
    </source>
</evidence>
<dbReference type="InterPro" id="IPR003779">
    <property type="entry name" value="CMD-like"/>
</dbReference>
<dbReference type="InterPro" id="IPR004675">
    <property type="entry name" value="AhpD_core"/>
</dbReference>
<dbReference type="Proteomes" id="UP001055167">
    <property type="component" value="Unassembled WGS sequence"/>
</dbReference>
<dbReference type="NCBIfam" id="TIGR00778">
    <property type="entry name" value="ahpD_dom"/>
    <property type="match status" value="1"/>
</dbReference>
<dbReference type="SUPFAM" id="SSF69118">
    <property type="entry name" value="AhpD-like"/>
    <property type="match status" value="1"/>
</dbReference>
<accession>A0ABQ4QY67</accession>
<protein>
    <recommendedName>
        <fullName evidence="1">Carboxymuconolactone decarboxylase-like domain-containing protein</fullName>
    </recommendedName>
</protein>